<dbReference type="Pfam" id="PF19077">
    <property type="entry name" value="Big_13"/>
    <property type="match status" value="6"/>
</dbReference>
<comment type="caution">
    <text evidence="3">The sequence shown here is derived from an EMBL/GenBank/DDBJ whole genome shotgun (WGS) entry which is preliminary data.</text>
</comment>
<feature type="compositionally biased region" description="Gly residues" evidence="1">
    <location>
        <begin position="435"/>
        <end position="531"/>
    </location>
</feature>
<feature type="region of interest" description="Disordered" evidence="1">
    <location>
        <begin position="222"/>
        <end position="1491"/>
    </location>
</feature>
<feature type="compositionally biased region" description="Gly residues" evidence="1">
    <location>
        <begin position="397"/>
        <end position="413"/>
    </location>
</feature>
<evidence type="ECO:0000256" key="1">
    <source>
        <dbReference type="SAM" id="MobiDB-lite"/>
    </source>
</evidence>
<feature type="compositionally biased region" description="Gly residues" evidence="1">
    <location>
        <begin position="825"/>
        <end position="867"/>
    </location>
</feature>
<feature type="domain" description="Bacterial Ig-like" evidence="2">
    <location>
        <begin position="175"/>
        <end position="262"/>
    </location>
</feature>
<feature type="domain" description="Bacterial Ig-like" evidence="2">
    <location>
        <begin position="1704"/>
        <end position="1783"/>
    </location>
</feature>
<feature type="compositionally biased region" description="Polar residues" evidence="1">
    <location>
        <begin position="244"/>
        <end position="272"/>
    </location>
</feature>
<accession>A0A506QBD9</accession>
<feature type="compositionally biased region" description="Polar residues" evidence="1">
    <location>
        <begin position="165"/>
        <end position="198"/>
    </location>
</feature>
<name>A0A506QBD9_9GAMM</name>
<keyword evidence="4" id="KW-1185">Reference proteome</keyword>
<feature type="compositionally biased region" description="Low complexity" evidence="1">
    <location>
        <begin position="1368"/>
        <end position="1377"/>
    </location>
</feature>
<dbReference type="InterPro" id="IPR055014">
    <property type="entry name" value="BapA_Bap-like_C"/>
</dbReference>
<feature type="compositionally biased region" description="Low complexity" evidence="1">
    <location>
        <begin position="868"/>
        <end position="884"/>
    </location>
</feature>
<dbReference type="NCBIfam" id="NF033510">
    <property type="entry name" value="Ca_tandemer"/>
    <property type="match status" value="6"/>
</dbReference>
<dbReference type="Gene3D" id="2.60.40.10">
    <property type="entry name" value="Immunoglobulins"/>
    <property type="match status" value="6"/>
</dbReference>
<dbReference type="OrthoDB" id="8481600at2"/>
<feature type="compositionally biased region" description="Low complexity" evidence="1">
    <location>
        <begin position="414"/>
        <end position="434"/>
    </location>
</feature>
<feature type="compositionally biased region" description="Low complexity" evidence="1">
    <location>
        <begin position="946"/>
        <end position="961"/>
    </location>
</feature>
<reference evidence="3 4" key="1">
    <citation type="submission" date="2019-06" db="EMBL/GenBank/DDBJ databases">
        <title>Taxogenomics and systematics of the genus Pantoea.</title>
        <authorList>
            <person name="Tambong J.T."/>
        </authorList>
    </citation>
    <scope>NUCLEOTIDE SEQUENCE [LARGE SCALE GENOMIC DNA]</scope>
    <source>
        <strain evidence="3 4">LMG 24200</strain>
    </source>
</reference>
<feature type="compositionally biased region" description="Gly residues" evidence="1">
    <location>
        <begin position="1456"/>
        <end position="1470"/>
    </location>
</feature>
<feature type="domain" description="Bacterial Ig-like" evidence="2">
    <location>
        <begin position="1596"/>
        <end position="1682"/>
    </location>
</feature>
<feature type="compositionally biased region" description="Gly residues" evidence="1">
    <location>
        <begin position="962"/>
        <end position="1078"/>
    </location>
</feature>
<evidence type="ECO:0000259" key="2">
    <source>
        <dbReference type="Pfam" id="PF19077"/>
    </source>
</evidence>
<evidence type="ECO:0000313" key="3">
    <source>
        <dbReference type="EMBL" id="TPV42966.1"/>
    </source>
</evidence>
<feature type="compositionally biased region" description="Gly residues" evidence="1">
    <location>
        <begin position="1402"/>
        <end position="1442"/>
    </location>
</feature>
<feature type="compositionally biased region" description="Low complexity" evidence="1">
    <location>
        <begin position="1443"/>
        <end position="1455"/>
    </location>
</feature>
<dbReference type="NCBIfam" id="NF045619">
    <property type="entry name" value="adhes_GNV_Cterm"/>
    <property type="match status" value="1"/>
</dbReference>
<feature type="domain" description="Bacterial Ig-like" evidence="2">
    <location>
        <begin position="1488"/>
        <end position="1580"/>
    </location>
</feature>
<dbReference type="RefSeq" id="WP_140917040.1">
    <property type="nucleotide sequence ID" value="NZ_CP071405.1"/>
</dbReference>
<dbReference type="Proteomes" id="UP000317747">
    <property type="component" value="Unassembled WGS sequence"/>
</dbReference>
<dbReference type="InterPro" id="IPR013783">
    <property type="entry name" value="Ig-like_fold"/>
</dbReference>
<feature type="compositionally biased region" description="Gly residues" evidence="1">
    <location>
        <begin position="1088"/>
        <end position="1367"/>
    </location>
</feature>
<evidence type="ECO:0000313" key="4">
    <source>
        <dbReference type="Proteomes" id="UP000317747"/>
    </source>
</evidence>
<feature type="compositionally biased region" description="Gly residues" evidence="1">
    <location>
        <begin position="709"/>
        <end position="815"/>
    </location>
</feature>
<feature type="compositionally biased region" description="Gly residues" evidence="1">
    <location>
        <begin position="923"/>
        <end position="945"/>
    </location>
</feature>
<dbReference type="EMBL" id="VHJA01000052">
    <property type="protein sequence ID" value="TPV42966.1"/>
    <property type="molecule type" value="Genomic_DNA"/>
</dbReference>
<feature type="compositionally biased region" description="Low complexity" evidence="1">
    <location>
        <begin position="562"/>
        <end position="588"/>
    </location>
</feature>
<feature type="compositionally biased region" description="Gly residues" evidence="1">
    <location>
        <begin position="1378"/>
        <end position="1392"/>
    </location>
</feature>
<proteinExistence type="predicted"/>
<feature type="compositionally biased region" description="Gly residues" evidence="1">
    <location>
        <begin position="885"/>
        <end position="913"/>
    </location>
</feature>
<organism evidence="3 4">
    <name type="scientific">Pantoea deleyi</name>
    <dbReference type="NCBI Taxonomy" id="470932"/>
    <lineage>
        <taxon>Bacteria</taxon>
        <taxon>Pseudomonadati</taxon>
        <taxon>Pseudomonadota</taxon>
        <taxon>Gammaproteobacteria</taxon>
        <taxon>Enterobacterales</taxon>
        <taxon>Erwiniaceae</taxon>
        <taxon>Pantoea</taxon>
    </lineage>
</organism>
<feature type="compositionally biased region" description="Gly residues" evidence="1">
    <location>
        <begin position="279"/>
        <end position="295"/>
    </location>
</feature>
<sequence length="3462" mass="338265">MKIQLLVKDSNGNIIAKQNLQPGQPLTLQASPQAASYEVHSDDGQPPHKIVASNAHGDLDVKLVDDVTGEQFDVVIQNVSPEEMPVITASGPDGAIYAYDYDAANGVYELASGTASNSVADNVHIAAGVVGGLAGLVGVAAATNSGSKSSSRNRRAPAANEDHNAATTAPDTTPSISDATGNPVTDGSTTQSTPTISGSGMKPGSTVAILDGETVIGETTADANGHWSFTPDSSLSDGKHTLVVNGTDSTGKPASNSVDVTVSSADNTSTVPDNSGNNAGSGNGDNAGSNAGSGNGDNSSSNAGTGNGDNSGSNAGTGNGDNSGSNTGSGNGDSNGSNAGSGNGDSNGDSSGSNTGSGDGDNSGNGDSNGSNAGSGNGDSNGSNASTGNGDNSGSNAGSGNGDNSGSNTGSGNGDSSNSNTGSGNGDSSNSNTGSGNGDSSGSNAGSGNGGSNGSNAGTGNGDNSGSNTGTGNGDNSGSNNGTGSGNGDSSGSNAGSGNGGSNGSNAGTGNGDNSGSNAGTGNGSNAGSGNGDNSDSNTGTGSGNGDSSGSNAGSGNGGSNGSNAGSGTNDSNGSNTGSGSSDNSGSNTGSGNGDSNGSNTGSGNGGSNGSNAGTGNGDNSGSNTGTGNGSNAGSGSGDSNGSNTGTGNGDNSGSNTGTGSGNGDSNGSNAGSGNGGNSGSNTGSGNGDSSGSNTGSGDGDNSSSNAGSGNGNGDNSGTGNGSNTGSGNGDNSGSNTGSGNGDNSGSNTGSGDGDNSGSNTGTGNGDSSGSNTGSGNGDSNGSNTGSGDGDNSGSNAGTGSGNGDNSGSNAGSGNGDSSDSNTGSGNGDSSGSNTGSGDGDNSGSNAGTGSGNGDNSGSNTGSGNGDNSGSNAGSGTDDSNGSNAGSGNGDNSGSNTGSGNGDSNGSNAGSGNGDSNSSNAGSGNGDSNGSNTGTGTGTGSGNGDNSGSNTNSGDGDSNAGTGNGDNSGSNTGTGNGDNSGSNTGTGTGSGNGDNSGSNAGTGSGNGDNSGSNAGSGNGDSSGSNTGSGDGDSSGSNTGSGNGDSNGSNTGSGNGDSNGSNTGSGNGDSNGSNTGSGNGDSSDSNTGTGNGDNSGSNTGTGTGSGNGDNSGSNTGTGNGDNSGSNTGSGNGDNSGSNTGTGTGSGNGDNSGSNAGTGSGNGDNSGSNTGSGNGDNSGSNTGTGSGNGDNSGSNTGSGNGDNSGSNAGSGNGDSNGSNTGSGNGDSSGSNTGSGNGDSNGSNTGSGNGDNSGSNTGSGNGGSNAGTGNGDNSGSNTGTGTGNGDNSGSNTGSGDGDNAGSNTGTGDGDSNGSNTGTGDGDSNGSNTGSGNGDNSGSNAGTGNGDNSGSNTGTGNGDSSGSSTGTGDGDSNGSNDSNTGSGDGDSNGSNTGSGDGDSFDSNTGSGDGDNAGSNTGTGDGDSNGSNTGSGDGDSSGSNTGTGDGDSNGSNTGTDDGDSNGNGNGSNAGSGTGDSNGSNTDDEDNGKTFAPTMEIVDDNGTAIADGTTTRDSTPTFIGKGFEPGTTIVITDGASSLTSLTVGEDGNWSYTPDTALSDGQHDIQVTVTAPDGVTANGIFSVTIDTTPPEGVDINNVNIIDHDGNAITHEGITAENAPNFNGTALEPGATVVIRDGETVLGESHVNEDGSWSFTPPDSLEDGKHQFTFEVIDPVGNSSGKSAVLDLSISTTKGINTGVVITDEQGNVIADGDITNHNTLTFSAQGQTPGLTVTISDGETVLGSVVVAEDGSWRFTPETALAEGSHAFVVTVTDAAGDTISDTVNVSIDTIAPELIDVDDVTVSDDAGNAFVAGGEMNDPTPTFSASGLEAGTTVIVRDNGAVLGEAEVSEDGSWSFTPSDALTEGEHSFTFEAVDAAGNSSGESATKSYLLDSVAPEGVDISQVVITDEAGEQVNPADTQSDNILTFSGGDLEPGATVTMYDKGQIVGKTTVSEDGSWSLTTTDGLYDGSHEVTFTVSDTAGNSSAPSDTLDLTVQEVVLSASDNVSSGAAIGFTYPVEVTQDLGTVLNDGGIVALNNKIVSDPIAVADGTIMDLSVTATSSSFLNVASNSTLELQKYDYSTSTWVTVTEDNSGNLFGMFGLGASTSSITLSGLTAGQYRLVYNTNGLNVGASFKLDASKIVYKLAEQGTPTHYTTAIGNVITDADSVYGSDGIPHPAYTSVTAVGVATTDGTGASVTMSASTPSATLTGQYGTLEIHSDGSYVYTPVSSMDSIGKVDSFTYTITDTVTGQSSTAQLHVQIGTTNNALTLSWNATDPTAEAVTDIASSDEANASVIVTYESSTVSDADVKLVAGGTQNYSSTFTLAGSDDLTSGSLTLKTEWGVFGNNFKVPLNITYEVQMQNSDGTWTTVKTQTAVVAAGEHNSEVIQNVDVTTLLTGLGAGTYRLAVSTTGAANNVLMNVALETVSPTHYVITANEVATGNFLTDEGTDGEVDKLSSIYTRIYAKAGDNTSDVAIDDSYTWVTESGVSIAGQYGTLVLYNNGAYTYTPATDSLPAGSVDVFTYALKGANGEVVNATVTIHLGVEVNGSSGGALVFQGTEANDVFDIYDISFVSADGAAGYDTLAWHGNGQLVLSDVAAKISNIEAIMLSSTTSSDNLVLNAQSVETVSSESNTLFIKGMAGDKVTLEGTWINSGTVIVDSVTYTHYTSTTADDTVVDIFVQKGLSLSSATYQDSQDGTEYYVTTSQDITGTEKGDIFHITDNSFAHIDGGEGLDTLVWHANGTLTLSDLQAKLSNIEEIELADDNVVTNLVVSAQSVASITDDSNTLFVKGDSADQLTLSGRWTQSGSEVVNNVDYIHYVGTTAEGQTVNLYVDRHITQSNIETASEHNAADVTGDVTLLSDSVAQTTTMKTQSDSVTSESFTINSISDLQEINVSVSGASIDASNAVYVNWSLQIYNTQTLRWDTVSSNLEMVTSGSPLSVSLSGQKAGTYRIVVDTTQSGHPGFLWSTVYDELTVNISVNIVSTTDYKVTHSTSVNGSIFASDSAGESSLLVKSITAGIVSGAANYALVTDAGTTIAGTYGSLTIKTDGSYTYTLNSDSVIKLAGSEDAFTYILADGTVKNLVMTLGVSVDGAEGGALTFAGTVGDDTFTIYDTHFTSVDGKSGQDTLVWNGAGSLNLSDIADKVSNIEILDLQDNGKATTLLISADDIEKITDESHVLYVRGGSNDSLSLQGVWAVNGTETLNNITYTLYTSTALDGTAIRLYVQQDLHFNEVTEHLNGSVMDASADLTVVSVSQNGETAAITDDALSFKGAYGTLVIDDAGHYSYVVDDAYAHSGNTDTFTYTLSDGSNGSLSFNLGVDVDGSAGGAITFTGTSGADVFEVYDTDFISVNGAEGNDTLAWHGTGALNLSDISARVSNIETIDLLKDAEKDNLVVSAESVLKVTDNDNTLYVRGENGDTVTLNGNWQQADGVVANGINYNHYVSSAADGSVAQIYIEDHVTIG</sequence>
<feature type="compositionally biased region" description="Low complexity" evidence="1">
    <location>
        <begin position="380"/>
        <end position="396"/>
    </location>
</feature>
<dbReference type="InterPro" id="IPR044016">
    <property type="entry name" value="Big_13"/>
</dbReference>
<protein>
    <recommendedName>
        <fullName evidence="2">Bacterial Ig-like domain-containing protein</fullName>
    </recommendedName>
</protein>
<gene>
    <name evidence="3" type="ORF">FJW01_09090</name>
</gene>
<feature type="compositionally biased region" description="Gly residues" evidence="1">
    <location>
        <begin position="541"/>
        <end position="561"/>
    </location>
</feature>
<feature type="domain" description="Bacterial Ig-like" evidence="2">
    <location>
        <begin position="1808"/>
        <end position="1879"/>
    </location>
</feature>
<feature type="region of interest" description="Disordered" evidence="1">
    <location>
        <begin position="142"/>
        <end position="206"/>
    </location>
</feature>
<feature type="compositionally biased region" description="Gly residues" evidence="1">
    <location>
        <begin position="589"/>
        <end position="699"/>
    </location>
</feature>
<feature type="domain" description="Bacterial Ig-like" evidence="2">
    <location>
        <begin position="1916"/>
        <end position="1989"/>
    </location>
</feature>
<feature type="compositionally biased region" description="Gly residues" evidence="1">
    <location>
        <begin position="305"/>
        <end position="345"/>
    </location>
</feature>